<dbReference type="PANTHER" id="PTHR30055:SF234">
    <property type="entry name" value="HTH-TYPE TRANSCRIPTIONAL REGULATOR BETI"/>
    <property type="match status" value="1"/>
</dbReference>
<dbReference type="SUPFAM" id="SSF46689">
    <property type="entry name" value="Homeodomain-like"/>
    <property type="match status" value="1"/>
</dbReference>
<accession>A0A1X1YHM9</accession>
<comment type="caution">
    <text evidence="7">The sequence shown here is derived from an EMBL/GenBank/DDBJ whole genome shotgun (WGS) entry which is preliminary data.</text>
</comment>
<reference evidence="7 8" key="1">
    <citation type="submission" date="2016-01" db="EMBL/GenBank/DDBJ databases">
        <title>The new phylogeny of the genus Mycobacterium.</title>
        <authorList>
            <person name="Tarcisio F."/>
            <person name="Conor M."/>
            <person name="Antonella G."/>
            <person name="Elisabetta G."/>
            <person name="Giulia F.S."/>
            <person name="Sara T."/>
            <person name="Anna F."/>
            <person name="Clotilde B."/>
            <person name="Roberto B."/>
            <person name="Veronica D.S."/>
            <person name="Fabio R."/>
            <person name="Monica P."/>
            <person name="Olivier J."/>
            <person name="Enrico T."/>
            <person name="Nicola S."/>
        </authorList>
    </citation>
    <scope>NUCLEOTIDE SEQUENCE [LARGE SCALE GENOMIC DNA]</scope>
    <source>
        <strain evidence="7 8">DSM 45394</strain>
    </source>
</reference>
<dbReference type="Pfam" id="PF00440">
    <property type="entry name" value="TetR_N"/>
    <property type="match status" value="1"/>
</dbReference>
<keyword evidence="2 4" id="KW-0238">DNA-binding</keyword>
<dbReference type="Gene3D" id="1.10.357.10">
    <property type="entry name" value="Tetracycline Repressor, domain 2"/>
    <property type="match status" value="1"/>
</dbReference>
<gene>
    <name evidence="7" type="ORF">AWC16_14275</name>
</gene>
<dbReference type="GO" id="GO:0000976">
    <property type="term" value="F:transcription cis-regulatory region binding"/>
    <property type="evidence" value="ECO:0007669"/>
    <property type="project" value="TreeGrafter"/>
</dbReference>
<dbReference type="Proteomes" id="UP000193866">
    <property type="component" value="Unassembled WGS sequence"/>
</dbReference>
<keyword evidence="3" id="KW-0804">Transcription</keyword>
<evidence type="ECO:0000313" key="7">
    <source>
        <dbReference type="EMBL" id="ORW10525.1"/>
    </source>
</evidence>
<evidence type="ECO:0000256" key="1">
    <source>
        <dbReference type="ARBA" id="ARBA00023015"/>
    </source>
</evidence>
<evidence type="ECO:0000256" key="3">
    <source>
        <dbReference type="ARBA" id="ARBA00023163"/>
    </source>
</evidence>
<dbReference type="Pfam" id="PF17925">
    <property type="entry name" value="TetR_C_20"/>
    <property type="match status" value="1"/>
</dbReference>
<dbReference type="InterPro" id="IPR041642">
    <property type="entry name" value="KstR_C"/>
</dbReference>
<sequence>MPRLPVDREPATPATPAQRQRWDRILATAARLGSRDGLEGVRMQDVADQSAVSITTVYRYFPTKHHLFSALLSHYTQSAAPPHPLTGCPATDVTELMAGICRAMLARPRLARAMITSVNARRAASTATGDFDLRRNILSVAGISRPTRQDAQLSLLVEQCAYGVLSWAVMGETTPTQAERDMRRACELLLAPWRGRRRTGRTGRS</sequence>
<evidence type="ECO:0000256" key="2">
    <source>
        <dbReference type="ARBA" id="ARBA00023125"/>
    </source>
</evidence>
<dbReference type="STRING" id="1108812.AWC16_14275"/>
<dbReference type="InterPro" id="IPR009057">
    <property type="entry name" value="Homeodomain-like_sf"/>
</dbReference>
<feature type="region of interest" description="Disordered" evidence="5">
    <location>
        <begin position="1"/>
        <end position="20"/>
    </location>
</feature>
<keyword evidence="8" id="KW-1185">Reference proteome</keyword>
<evidence type="ECO:0000313" key="8">
    <source>
        <dbReference type="Proteomes" id="UP000193866"/>
    </source>
</evidence>
<evidence type="ECO:0000259" key="6">
    <source>
        <dbReference type="PROSITE" id="PS50977"/>
    </source>
</evidence>
<protein>
    <submittedName>
        <fullName evidence="7">TetR family transcriptional regulator</fullName>
    </submittedName>
</protein>
<name>A0A1X1YHM9_9MYCO</name>
<feature type="compositionally biased region" description="Basic and acidic residues" evidence="5">
    <location>
        <begin position="1"/>
        <end position="10"/>
    </location>
</feature>
<dbReference type="AlphaFoldDB" id="A0A1X1YHM9"/>
<proteinExistence type="predicted"/>
<feature type="DNA-binding region" description="H-T-H motif" evidence="4">
    <location>
        <begin position="42"/>
        <end position="61"/>
    </location>
</feature>
<keyword evidence="1" id="KW-0805">Transcription regulation</keyword>
<dbReference type="InterPro" id="IPR050109">
    <property type="entry name" value="HTH-type_TetR-like_transc_reg"/>
</dbReference>
<organism evidence="7 8">
    <name type="scientific">Mycolicibacter longobardus</name>
    <dbReference type="NCBI Taxonomy" id="1108812"/>
    <lineage>
        <taxon>Bacteria</taxon>
        <taxon>Bacillati</taxon>
        <taxon>Actinomycetota</taxon>
        <taxon>Actinomycetes</taxon>
        <taxon>Mycobacteriales</taxon>
        <taxon>Mycobacteriaceae</taxon>
        <taxon>Mycolicibacter</taxon>
    </lineage>
</organism>
<dbReference type="EMBL" id="LQPG01000022">
    <property type="protein sequence ID" value="ORW10525.1"/>
    <property type="molecule type" value="Genomic_DNA"/>
</dbReference>
<dbReference type="OrthoDB" id="9809994at2"/>
<evidence type="ECO:0000256" key="4">
    <source>
        <dbReference type="PROSITE-ProRule" id="PRU00335"/>
    </source>
</evidence>
<feature type="domain" description="HTH tetR-type" evidence="6">
    <location>
        <begin position="19"/>
        <end position="79"/>
    </location>
</feature>
<dbReference type="PANTHER" id="PTHR30055">
    <property type="entry name" value="HTH-TYPE TRANSCRIPTIONAL REGULATOR RUTR"/>
    <property type="match status" value="1"/>
</dbReference>
<evidence type="ECO:0000256" key="5">
    <source>
        <dbReference type="SAM" id="MobiDB-lite"/>
    </source>
</evidence>
<dbReference type="GO" id="GO:0003700">
    <property type="term" value="F:DNA-binding transcription factor activity"/>
    <property type="evidence" value="ECO:0007669"/>
    <property type="project" value="TreeGrafter"/>
</dbReference>
<dbReference type="InterPro" id="IPR001647">
    <property type="entry name" value="HTH_TetR"/>
</dbReference>
<dbReference type="RefSeq" id="WP_085265156.1">
    <property type="nucleotide sequence ID" value="NZ_LQPG01000022.1"/>
</dbReference>
<dbReference type="PROSITE" id="PS50977">
    <property type="entry name" value="HTH_TETR_2"/>
    <property type="match status" value="1"/>
</dbReference>